<evidence type="ECO:0000256" key="6">
    <source>
        <dbReference type="PROSITE-ProRule" id="PRU00169"/>
    </source>
</evidence>
<dbReference type="SMART" id="SM00862">
    <property type="entry name" value="Trans_reg_C"/>
    <property type="match status" value="1"/>
</dbReference>
<comment type="similarity">
    <text evidence="1">Belongs to the AfsR/DnrI/RedD regulatory family.</text>
</comment>
<dbReference type="PROSITE" id="PS50110">
    <property type="entry name" value="RESPONSE_REGULATORY"/>
    <property type="match status" value="1"/>
</dbReference>
<dbReference type="Gene3D" id="1.10.10.10">
    <property type="entry name" value="Winged helix-like DNA-binding domain superfamily/Winged helix DNA-binding domain"/>
    <property type="match status" value="1"/>
</dbReference>
<keyword evidence="5" id="KW-0804">Transcription</keyword>
<dbReference type="PANTHER" id="PTHR35807:SF1">
    <property type="entry name" value="TRANSCRIPTIONAL REGULATOR REDD"/>
    <property type="match status" value="1"/>
</dbReference>
<keyword evidence="2" id="KW-0902">Two-component regulatory system</keyword>
<dbReference type="InterPro" id="IPR005158">
    <property type="entry name" value="BTAD"/>
</dbReference>
<dbReference type="InterPro" id="IPR011006">
    <property type="entry name" value="CheY-like_superfamily"/>
</dbReference>
<dbReference type="Pfam" id="PF00072">
    <property type="entry name" value="Response_reg"/>
    <property type="match status" value="1"/>
</dbReference>
<dbReference type="InterPro" id="IPR016032">
    <property type="entry name" value="Sig_transdc_resp-reg_C-effctor"/>
</dbReference>
<dbReference type="SMART" id="SM01043">
    <property type="entry name" value="BTAD"/>
    <property type="match status" value="1"/>
</dbReference>
<gene>
    <name evidence="8" type="ORF">HPT30_01585</name>
</gene>
<evidence type="ECO:0000256" key="5">
    <source>
        <dbReference type="ARBA" id="ARBA00023163"/>
    </source>
</evidence>
<proteinExistence type="inferred from homology"/>
<dbReference type="InterPro" id="IPR001867">
    <property type="entry name" value="OmpR/PhoB-type_DNA-bd"/>
</dbReference>
<dbReference type="EMBL" id="JABWCS010000176">
    <property type="protein sequence ID" value="NUU59075.1"/>
    <property type="molecule type" value="Genomic_DNA"/>
</dbReference>
<dbReference type="SUPFAM" id="SSF46894">
    <property type="entry name" value="C-terminal effector domain of the bipartite response regulators"/>
    <property type="match status" value="1"/>
</dbReference>
<name>A0A850ECZ5_9BACL</name>
<accession>A0A850ECZ5</accession>
<evidence type="ECO:0000313" key="9">
    <source>
        <dbReference type="Proteomes" id="UP000564806"/>
    </source>
</evidence>
<dbReference type="Gene3D" id="3.40.50.2300">
    <property type="match status" value="1"/>
</dbReference>
<dbReference type="SUPFAM" id="SSF52172">
    <property type="entry name" value="CheY-like"/>
    <property type="match status" value="1"/>
</dbReference>
<dbReference type="Proteomes" id="UP000564806">
    <property type="component" value="Unassembled WGS sequence"/>
</dbReference>
<organism evidence="8 9">
    <name type="scientific">Paenibacillus agri</name>
    <dbReference type="NCBI Taxonomy" id="2744309"/>
    <lineage>
        <taxon>Bacteria</taxon>
        <taxon>Bacillati</taxon>
        <taxon>Bacillota</taxon>
        <taxon>Bacilli</taxon>
        <taxon>Bacillales</taxon>
        <taxon>Paenibacillaceae</taxon>
        <taxon>Paenibacillus</taxon>
    </lineage>
</organism>
<dbReference type="PANTHER" id="PTHR35807">
    <property type="entry name" value="TRANSCRIPTIONAL REGULATOR REDD-RELATED"/>
    <property type="match status" value="1"/>
</dbReference>
<evidence type="ECO:0000256" key="2">
    <source>
        <dbReference type="ARBA" id="ARBA00023012"/>
    </source>
</evidence>
<keyword evidence="4" id="KW-0238">DNA-binding</keyword>
<evidence type="ECO:0000313" key="8">
    <source>
        <dbReference type="EMBL" id="NUU59075.1"/>
    </source>
</evidence>
<keyword evidence="6" id="KW-0597">Phosphoprotein</keyword>
<dbReference type="InterPro" id="IPR011990">
    <property type="entry name" value="TPR-like_helical_dom_sf"/>
</dbReference>
<evidence type="ECO:0000256" key="4">
    <source>
        <dbReference type="ARBA" id="ARBA00023125"/>
    </source>
</evidence>
<dbReference type="GO" id="GO:0006355">
    <property type="term" value="P:regulation of DNA-templated transcription"/>
    <property type="evidence" value="ECO:0007669"/>
    <property type="project" value="InterPro"/>
</dbReference>
<feature type="domain" description="Response regulatory" evidence="7">
    <location>
        <begin position="3"/>
        <end position="116"/>
    </location>
</feature>
<comment type="caution">
    <text evidence="8">The sequence shown here is derived from an EMBL/GenBank/DDBJ whole genome shotgun (WGS) entry which is preliminary data.</text>
</comment>
<evidence type="ECO:0000256" key="3">
    <source>
        <dbReference type="ARBA" id="ARBA00023015"/>
    </source>
</evidence>
<keyword evidence="3" id="KW-0805">Transcription regulation</keyword>
<evidence type="ECO:0000256" key="1">
    <source>
        <dbReference type="ARBA" id="ARBA00005820"/>
    </source>
</evidence>
<protein>
    <submittedName>
        <fullName evidence="8">Response regulator</fullName>
    </submittedName>
</protein>
<dbReference type="GO" id="GO:0003677">
    <property type="term" value="F:DNA binding"/>
    <property type="evidence" value="ECO:0007669"/>
    <property type="project" value="UniProtKB-KW"/>
</dbReference>
<reference evidence="8" key="1">
    <citation type="submission" date="2020-06" db="EMBL/GenBank/DDBJ databases">
        <title>Paenibacillus sp. nov., isolated from soil.</title>
        <authorList>
            <person name="Seo Y.L."/>
        </authorList>
    </citation>
    <scope>NUCLEOTIDE SEQUENCE [LARGE SCALE GENOMIC DNA]</scope>
    <source>
        <strain evidence="8">JW14</strain>
    </source>
</reference>
<dbReference type="Pfam" id="PF03704">
    <property type="entry name" value="BTAD"/>
    <property type="match status" value="1"/>
</dbReference>
<dbReference type="SMART" id="SM00448">
    <property type="entry name" value="REC"/>
    <property type="match status" value="1"/>
</dbReference>
<feature type="modified residue" description="4-aspartylphosphate" evidence="6">
    <location>
        <position position="53"/>
    </location>
</feature>
<dbReference type="AlphaFoldDB" id="A0A850ECZ5"/>
<dbReference type="Gene3D" id="1.25.40.10">
    <property type="entry name" value="Tetratricopeptide repeat domain"/>
    <property type="match status" value="1"/>
</dbReference>
<dbReference type="InterPro" id="IPR036388">
    <property type="entry name" value="WH-like_DNA-bd_sf"/>
</dbReference>
<dbReference type="InterPro" id="IPR051677">
    <property type="entry name" value="AfsR-DnrI-RedD_regulator"/>
</dbReference>
<keyword evidence="9" id="KW-1185">Reference proteome</keyword>
<evidence type="ECO:0000259" key="7">
    <source>
        <dbReference type="PROSITE" id="PS50110"/>
    </source>
</evidence>
<dbReference type="InterPro" id="IPR001789">
    <property type="entry name" value="Sig_transdc_resp-reg_receiver"/>
</dbReference>
<sequence>MMKAIVVDDELLVTEQIDRMLASAGVKVLGCCVNPHEALGMAKELQPDVLFLDIEMPELSGLEIAERVYADKLDMEVVFITAYNQYAIDAFRVNALDYLLKPLMEEDLQRSLERVRKRRQRRGDNAGNGGQKSAVAYLFGKFALHMDVDPEPVRWVTSKCAELLAYMLLQPRDKEVSKWELFEALWPALDVEKAGINLRSTVSRINKTLRDCRSGMSLASVRNGYKLVLSDEALALDADELELFVLDAVRIDPDNLVYVEQLVHRCSRPFLQGFDSVWCEPYRKEYRQYFLSLGKKLLLYYEESVTEPLKALRLAELLVEHDPYDESLREEALKLHYRIGGSGRATAYYEEYTELIHAELGAVSGDTLTSLLRNLTD</sequence>
<dbReference type="GO" id="GO:0000160">
    <property type="term" value="P:phosphorelay signal transduction system"/>
    <property type="evidence" value="ECO:0007669"/>
    <property type="project" value="UniProtKB-KW"/>
</dbReference>